<sequence>MDRAEKDEKERPEKSLQGMPYMWKGFLSNTTPFTHDILKTKNIIKISLGSKHCAFLTNQRSVYTYGNGEYGQLGHKKFTDVTKQPVLVQELKSENVADVVCGNNHTGVVCEDGIVFCWGDSTNGQCGIGVSEKVNIPTQVHISDADCDPVITQLSCGDSHTLAMSTQGEVWAWGTGPQLGLSTGSTPVLSPKKVSALMGRKVLQMACGGTMSLVLVQRLKSMRSPGNKSNEPEEEGSGSSLTCQDTVYTMHDEGDTVIISDNSLLCPDSGGTTSRSRSISPDSIDVAAIHAQQAEWAAATEAVDKKRRERGSTSSQGSSEGTYTLEDSSGNLKRIKEEASEQSGSQPNGVAKNGIDGGCAEEDEDDVFTTSKGTKELLAEQLKPLNIQGSPAQGVAPQQRPGPSTRILASLPQSVALRLEKIMMPRTSLTETISRASSDNSICETELIIRDKDAQALESSCNLPDRKLRTMSPLMGGLDDLVYQTEVWSFGKGTMGQLGQGDTLDKHTPNTIKQLSSKSIVRIVAGASHCVAISSNGQVYTWGCNSDGQLGHTGQLVPKRVKMPNNTPVWDAAVGGTHTLLLADGTNCMPDVYYLGKQPSLQELRASNSTPTPESPLRDGSDKSKKRPMSSSISKSPTVKYAARAKQPEKLAFLKKNGWLQAVAASSDQCACIADKSSNGFVAITHEFSATERLLYSQLASIKSSIIKTLQSSEVQKSVEGTIYSGPLRLILDLYGSICGLVAQNCLHLTGLVQRNKDLWDVMMLKEIGRYIQLFQEYANAVCDFITITGFTHLGKVANDALAKHDAVFAEVLNEEKPTVYGAPLRMAMKLPLDRIKTYSYLLTKLRDYYPEDSGEYSLLGECSASWEELKKTVEKKQSDADDTRTFWESCPAKLAESIKSPDRRLIRDSRTKPLQVANAKRLSTHWFLLFNDILVHAYDDAKVALPTMQRAPEPQKFSNHQIFSLALVWAEPIPDTDQVTNAIQLNMPEESLVLQAPSPVEKAEWLWSINQAIDSILTTNQKSLSMANQKSPSPDNTQRDGGAFQKVPPKRTRQGRHAFSSAGVHKDAVYEGTWLNGKCNGKGTLRWPDGKKYTGNFVQGVQHGHGVFTVPGPDPSKQEVFEGQWLEGKMHGVGILRYQNGDVYEGEFQDGVKHGHGTLQIGNAAVHDIYIGNWRHGKRHGYGVIDDNSRGEKYMGLWQDDHRHGNGLVITLSGLYYEAVFAHNKVNSAGVLVTEDGTCYEGELATGPTLNGKGTLTLPNGDVLEGTFNGIWGDGVKINGTFSKGMMDQQVKRPCAIGRHTVYPDQKWEDIFGQCRTLLGFVDFTPPDSHKAWEAVAVALSSGHRLQDTKEGLERRISLESNSVFYFSFFSLERRISLEGLERIPTHNRGKITQEDYTSIQEYLDKAFDHPLHPLGRLVDNLVNVYRATYIGVGAHHWLLLYAVTEIHSYVKRLYNLLRVLFPDLPSEEPRVKTPVMEQTPSFHYYYDYGEAHSMQPQNAPYSSSTEKDKDDISHQITSEGLLHPTLLPRLYPVIFTLYALRNEKEDEHYRDRLARLNKQSDLGLMAYLGVDQKFWKVDETTLANPGKLKETKDASFLEAIDSLQNISTTFCPIDKLHVIEASFEGINNVVNSQHNEGHVWSMDDLFPVFQYVVVRARIPHLGSEIQFTDDMMDPNLTHGKLGIMFTTLKACYMHTKNDNLKTL</sequence>
<evidence type="ECO:0000259" key="6">
    <source>
        <dbReference type="PROSITE" id="PS50010"/>
    </source>
</evidence>
<feature type="region of interest" description="Disordered" evidence="4">
    <location>
        <begin position="604"/>
        <end position="641"/>
    </location>
</feature>
<feature type="region of interest" description="Disordered" evidence="4">
    <location>
        <begin position="385"/>
        <end position="404"/>
    </location>
</feature>
<dbReference type="GO" id="GO:0016197">
    <property type="term" value="P:endosomal transport"/>
    <property type="evidence" value="ECO:0000318"/>
    <property type="project" value="GO_Central"/>
</dbReference>
<dbReference type="Gene3D" id="1.20.1050.80">
    <property type="entry name" value="VPS9 domain"/>
    <property type="match status" value="1"/>
</dbReference>
<dbReference type="InterPro" id="IPR037191">
    <property type="entry name" value="VPS9_dom_sf"/>
</dbReference>
<feature type="domain" description="VPS9" evidence="7">
    <location>
        <begin position="1560"/>
        <end position="1705"/>
    </location>
</feature>
<reference evidence="9" key="1">
    <citation type="submission" date="2015-02" db="EMBL/GenBank/DDBJ databases">
        <title>Genome sequencing for Strongylocentrotus purpuratus.</title>
        <authorList>
            <person name="Murali S."/>
            <person name="Liu Y."/>
            <person name="Vee V."/>
            <person name="English A."/>
            <person name="Wang M."/>
            <person name="Skinner E."/>
            <person name="Han Y."/>
            <person name="Muzny D.M."/>
            <person name="Worley K.C."/>
            <person name="Gibbs R.A."/>
        </authorList>
    </citation>
    <scope>NUCLEOTIDE SEQUENCE</scope>
</reference>
<dbReference type="Gene3D" id="1.20.900.10">
    <property type="entry name" value="Dbl homology (DH) domain"/>
    <property type="match status" value="1"/>
</dbReference>
<dbReference type="PROSITE" id="PS50010">
    <property type="entry name" value="DH_2"/>
    <property type="match status" value="1"/>
</dbReference>
<proteinExistence type="predicted"/>
<dbReference type="EnsemblMetazoa" id="XM_030974957">
    <property type="protein sequence ID" value="XP_030830817"/>
    <property type="gene ID" value="LOC585159"/>
</dbReference>
<organism evidence="8 9">
    <name type="scientific">Strongylocentrotus purpuratus</name>
    <name type="common">Purple sea urchin</name>
    <dbReference type="NCBI Taxonomy" id="7668"/>
    <lineage>
        <taxon>Eukaryota</taxon>
        <taxon>Metazoa</taxon>
        <taxon>Echinodermata</taxon>
        <taxon>Eleutherozoa</taxon>
        <taxon>Echinozoa</taxon>
        <taxon>Echinoidea</taxon>
        <taxon>Euechinoidea</taxon>
        <taxon>Echinacea</taxon>
        <taxon>Camarodonta</taxon>
        <taxon>Echinidea</taxon>
        <taxon>Strongylocentrotidae</taxon>
        <taxon>Strongylocentrotus</taxon>
    </lineage>
</organism>
<dbReference type="InterPro" id="IPR011993">
    <property type="entry name" value="PH-like_dom_sf"/>
</dbReference>
<evidence type="ECO:0008006" key="10">
    <source>
        <dbReference type="Google" id="ProtNLM"/>
    </source>
</evidence>
<dbReference type="InterPro" id="IPR035899">
    <property type="entry name" value="DBL_dom_sf"/>
</dbReference>
<dbReference type="GO" id="GO:0005085">
    <property type="term" value="F:guanyl-nucleotide exchange factor activity"/>
    <property type="evidence" value="ECO:0000318"/>
    <property type="project" value="GO_Central"/>
</dbReference>
<dbReference type="GO" id="GO:0005737">
    <property type="term" value="C:cytoplasm"/>
    <property type="evidence" value="ECO:0000318"/>
    <property type="project" value="GO_Central"/>
</dbReference>
<feature type="compositionally biased region" description="Polar residues" evidence="4">
    <location>
        <begin position="1024"/>
        <end position="1037"/>
    </location>
</feature>
<dbReference type="OMA" id="CYLTGQH"/>
<dbReference type="PANTHER" id="PTHR46089">
    <property type="entry name" value="ALSIN HOMOLOG"/>
    <property type="match status" value="1"/>
</dbReference>
<evidence type="ECO:0000256" key="2">
    <source>
        <dbReference type="ARBA" id="ARBA00022737"/>
    </source>
</evidence>
<dbReference type="InterPro" id="IPR003409">
    <property type="entry name" value="MORN"/>
</dbReference>
<dbReference type="InterPro" id="IPR057248">
    <property type="entry name" value="Alsin-like_PH"/>
</dbReference>
<feature type="repeat" description="RCC1" evidence="3">
    <location>
        <begin position="60"/>
        <end position="112"/>
    </location>
</feature>
<dbReference type="InterPro" id="IPR059093">
    <property type="entry name" value="HA_Alsin"/>
</dbReference>
<feature type="repeat" description="RCC1" evidence="3">
    <location>
        <begin position="485"/>
        <end position="536"/>
    </location>
</feature>
<dbReference type="Pfam" id="PF02493">
    <property type="entry name" value="MORN"/>
    <property type="match status" value="7"/>
</dbReference>
<keyword evidence="2" id="KW-0677">Repeat</keyword>
<evidence type="ECO:0000313" key="9">
    <source>
        <dbReference type="Proteomes" id="UP000007110"/>
    </source>
</evidence>
<dbReference type="Pfam" id="PF02204">
    <property type="entry name" value="VPS9"/>
    <property type="match status" value="1"/>
</dbReference>
<feature type="domain" description="PH" evidence="5">
    <location>
        <begin position="905"/>
        <end position="1015"/>
    </location>
</feature>
<dbReference type="PROSITE" id="PS50003">
    <property type="entry name" value="PH_DOMAIN"/>
    <property type="match status" value="1"/>
</dbReference>
<dbReference type="PANTHER" id="PTHR46089:SF2">
    <property type="entry name" value="ALSIN HOMOLOG"/>
    <property type="match status" value="1"/>
</dbReference>
<dbReference type="InterPro" id="IPR009091">
    <property type="entry name" value="RCC1/BLIP-II"/>
</dbReference>
<feature type="compositionally biased region" description="Low complexity" evidence="4">
    <location>
        <begin position="312"/>
        <end position="322"/>
    </location>
</feature>
<accession>A0A7M7STR6</accession>
<reference evidence="8" key="2">
    <citation type="submission" date="2021-01" db="UniProtKB">
        <authorList>
            <consortium name="EnsemblMetazoa"/>
        </authorList>
    </citation>
    <scope>IDENTIFICATION</scope>
</reference>
<dbReference type="GeneID" id="585159"/>
<dbReference type="RefSeq" id="XP_030830817.1">
    <property type="nucleotide sequence ID" value="XM_030974957.1"/>
</dbReference>
<feature type="repeat" description="RCC1" evidence="3">
    <location>
        <begin position="168"/>
        <end position="218"/>
    </location>
</feature>
<dbReference type="GO" id="GO:0031267">
    <property type="term" value="F:small GTPase binding"/>
    <property type="evidence" value="ECO:0000318"/>
    <property type="project" value="GO_Central"/>
</dbReference>
<dbReference type="InterPro" id="IPR001849">
    <property type="entry name" value="PH_domain"/>
</dbReference>
<evidence type="ECO:0000259" key="5">
    <source>
        <dbReference type="PROSITE" id="PS50003"/>
    </source>
</evidence>
<dbReference type="Gene3D" id="2.20.110.10">
    <property type="entry name" value="Histone H3 K4-specific methyltransferase SET7/9 N-terminal domain"/>
    <property type="match status" value="3"/>
</dbReference>
<name>A0A7M7STR6_STRPU</name>
<feature type="region of interest" description="Disordered" evidence="4">
    <location>
        <begin position="300"/>
        <end position="369"/>
    </location>
</feature>
<evidence type="ECO:0000259" key="7">
    <source>
        <dbReference type="PROSITE" id="PS51205"/>
    </source>
</evidence>
<dbReference type="InterPro" id="IPR003123">
    <property type="entry name" value="VPS9"/>
</dbReference>
<dbReference type="Pfam" id="PF26202">
    <property type="entry name" value="HA_Alsin"/>
    <property type="match status" value="1"/>
</dbReference>
<dbReference type="SMART" id="SM00698">
    <property type="entry name" value="MORN"/>
    <property type="match status" value="6"/>
</dbReference>
<feature type="repeat" description="RCC1" evidence="3">
    <location>
        <begin position="537"/>
        <end position="585"/>
    </location>
</feature>
<dbReference type="InterPro" id="IPR000219">
    <property type="entry name" value="DH_dom"/>
</dbReference>
<evidence type="ECO:0000256" key="4">
    <source>
        <dbReference type="SAM" id="MobiDB-lite"/>
    </source>
</evidence>
<dbReference type="Pfam" id="PF25582">
    <property type="entry name" value="DH_Alsin"/>
    <property type="match status" value="1"/>
</dbReference>
<dbReference type="Gene3D" id="2.130.10.30">
    <property type="entry name" value="Regulator of chromosome condensation 1/beta-lactamase-inhibitor protein II"/>
    <property type="match status" value="2"/>
</dbReference>
<dbReference type="InParanoid" id="A0A7M7STR6"/>
<dbReference type="SUPFAM" id="SSF50985">
    <property type="entry name" value="RCC1/BLIP-II"/>
    <property type="match status" value="2"/>
</dbReference>
<dbReference type="Gene3D" id="2.30.29.30">
    <property type="entry name" value="Pleckstrin-homology domain (PH domain)/Phosphotyrosine-binding domain (PTB)"/>
    <property type="match status" value="1"/>
</dbReference>
<evidence type="ECO:0000256" key="1">
    <source>
        <dbReference type="ARBA" id="ARBA00022658"/>
    </source>
</evidence>
<dbReference type="PROSITE" id="PS00626">
    <property type="entry name" value="RCC1_2"/>
    <property type="match status" value="1"/>
</dbReference>
<dbReference type="InterPro" id="IPR000408">
    <property type="entry name" value="Reg_chr_condens"/>
</dbReference>
<keyword evidence="9" id="KW-1185">Reference proteome</keyword>
<evidence type="ECO:0000256" key="3">
    <source>
        <dbReference type="PROSITE-ProRule" id="PRU00235"/>
    </source>
</evidence>
<dbReference type="InterPro" id="IPR051984">
    <property type="entry name" value="Alsin"/>
</dbReference>
<dbReference type="SUPFAM" id="SSF82185">
    <property type="entry name" value="Histone H3 K4-specific methyltransferase SET7/9 N-terminal domain"/>
    <property type="match status" value="2"/>
</dbReference>
<protein>
    <recommendedName>
        <fullName evidence="10">Alsin</fullName>
    </recommendedName>
</protein>
<evidence type="ECO:0000313" key="8">
    <source>
        <dbReference type="EnsemblMetazoa" id="XP_030830817"/>
    </source>
</evidence>
<dbReference type="SUPFAM" id="SSF50729">
    <property type="entry name" value="PH domain-like"/>
    <property type="match status" value="1"/>
</dbReference>
<dbReference type="OrthoDB" id="48314at2759"/>
<dbReference type="SUPFAM" id="SSF109993">
    <property type="entry name" value="VPS9 domain"/>
    <property type="match status" value="1"/>
</dbReference>
<feature type="region of interest" description="Disordered" evidence="4">
    <location>
        <begin position="222"/>
        <end position="241"/>
    </location>
</feature>
<dbReference type="CDD" id="cd13269">
    <property type="entry name" value="PH_alsin"/>
    <property type="match status" value="1"/>
</dbReference>
<dbReference type="KEGG" id="spu:585159"/>
<feature type="domain" description="DH" evidence="6">
    <location>
        <begin position="680"/>
        <end position="877"/>
    </location>
</feature>
<dbReference type="SUPFAM" id="SSF48065">
    <property type="entry name" value="DBL homology domain (DH-domain)"/>
    <property type="match status" value="1"/>
</dbReference>
<keyword evidence="1" id="KW-0344">Guanine-nucleotide releasing factor</keyword>
<dbReference type="CTD" id="57679"/>
<dbReference type="Pfam" id="PF00415">
    <property type="entry name" value="RCC1"/>
    <property type="match status" value="5"/>
</dbReference>
<feature type="repeat" description="RCC1" evidence="3">
    <location>
        <begin position="113"/>
        <end position="167"/>
    </location>
</feature>
<dbReference type="PROSITE" id="PS50012">
    <property type="entry name" value="RCC1_3"/>
    <property type="match status" value="5"/>
</dbReference>
<dbReference type="PROSITE" id="PS51205">
    <property type="entry name" value="VPS9"/>
    <property type="match status" value="1"/>
</dbReference>
<dbReference type="Proteomes" id="UP000007110">
    <property type="component" value="Unassembled WGS sequence"/>
</dbReference>
<dbReference type="PRINTS" id="PR00633">
    <property type="entry name" value="RCCNDNSATION"/>
</dbReference>
<feature type="region of interest" description="Disordered" evidence="4">
    <location>
        <begin position="1024"/>
        <end position="1061"/>
    </location>
</feature>